<reference evidence="2" key="1">
    <citation type="submission" date="2023-04" db="EMBL/GenBank/DDBJ databases">
        <authorList>
            <person name="Vijverberg K."/>
            <person name="Xiong W."/>
            <person name="Schranz E."/>
        </authorList>
    </citation>
    <scope>NUCLEOTIDE SEQUENCE</scope>
</reference>
<keyword evidence="3" id="KW-1185">Reference proteome</keyword>
<evidence type="ECO:0000256" key="1">
    <source>
        <dbReference type="SAM" id="MobiDB-lite"/>
    </source>
</evidence>
<organism evidence="2 3">
    <name type="scientific">Lactuca saligna</name>
    <name type="common">Willowleaf lettuce</name>
    <dbReference type="NCBI Taxonomy" id="75948"/>
    <lineage>
        <taxon>Eukaryota</taxon>
        <taxon>Viridiplantae</taxon>
        <taxon>Streptophyta</taxon>
        <taxon>Embryophyta</taxon>
        <taxon>Tracheophyta</taxon>
        <taxon>Spermatophyta</taxon>
        <taxon>Magnoliopsida</taxon>
        <taxon>eudicotyledons</taxon>
        <taxon>Gunneridae</taxon>
        <taxon>Pentapetalae</taxon>
        <taxon>asterids</taxon>
        <taxon>campanulids</taxon>
        <taxon>Asterales</taxon>
        <taxon>Asteraceae</taxon>
        <taxon>Cichorioideae</taxon>
        <taxon>Cichorieae</taxon>
        <taxon>Lactucinae</taxon>
        <taxon>Lactuca</taxon>
    </lineage>
</organism>
<evidence type="ECO:0000313" key="2">
    <source>
        <dbReference type="EMBL" id="CAI9290637.1"/>
    </source>
</evidence>
<dbReference type="EMBL" id="OX465082">
    <property type="protein sequence ID" value="CAI9290637.1"/>
    <property type="molecule type" value="Genomic_DNA"/>
</dbReference>
<evidence type="ECO:0000313" key="3">
    <source>
        <dbReference type="Proteomes" id="UP001177003"/>
    </source>
</evidence>
<dbReference type="AlphaFoldDB" id="A0AA36ECP8"/>
<feature type="region of interest" description="Disordered" evidence="1">
    <location>
        <begin position="1"/>
        <end position="23"/>
    </location>
</feature>
<name>A0AA36ECP8_LACSI</name>
<accession>A0AA36ECP8</accession>
<gene>
    <name evidence="2" type="ORF">LSALG_LOCUS29823</name>
</gene>
<sequence>MYLSKAPRQRGIGSKSVGEGEGFDWGVRDCRWVVEESREEEISTPAAPVCFTASGNEERRTVGSDKGCSMDENREEGGIFDWGLFDPHLIDCQGTEAEESYKVGGGLFPSNLLRFLPHLWQQDHQWITVAIPIHKRYTREQE</sequence>
<protein>
    <submittedName>
        <fullName evidence="2">Uncharacterized protein</fullName>
    </submittedName>
</protein>
<dbReference type="Proteomes" id="UP001177003">
    <property type="component" value="Chromosome 6"/>
</dbReference>
<proteinExistence type="predicted"/>